<protein>
    <submittedName>
        <fullName evidence="2">Uncharacterized protein LOC108053750</fullName>
    </submittedName>
</protein>
<dbReference type="GeneID" id="108053750"/>
<proteinExistence type="predicted"/>
<dbReference type="OrthoDB" id="10071059at2759"/>
<accession>A0A6P4FN24</accession>
<gene>
    <name evidence="2" type="primary">LOC108053750</name>
</gene>
<evidence type="ECO:0000256" key="1">
    <source>
        <dbReference type="SAM" id="MobiDB-lite"/>
    </source>
</evidence>
<organism evidence="2">
    <name type="scientific">Drosophila rhopaloa</name>
    <name type="common">Fruit fly</name>
    <dbReference type="NCBI Taxonomy" id="1041015"/>
    <lineage>
        <taxon>Eukaryota</taxon>
        <taxon>Metazoa</taxon>
        <taxon>Ecdysozoa</taxon>
        <taxon>Arthropoda</taxon>
        <taxon>Hexapoda</taxon>
        <taxon>Insecta</taxon>
        <taxon>Pterygota</taxon>
        <taxon>Neoptera</taxon>
        <taxon>Endopterygota</taxon>
        <taxon>Diptera</taxon>
        <taxon>Brachycera</taxon>
        <taxon>Muscomorpha</taxon>
        <taxon>Ephydroidea</taxon>
        <taxon>Drosophilidae</taxon>
        <taxon>Drosophila</taxon>
        <taxon>Sophophora</taxon>
    </lineage>
</organism>
<dbReference type="AlphaFoldDB" id="A0A6P4FN24"/>
<feature type="compositionally biased region" description="Basic and acidic residues" evidence="1">
    <location>
        <begin position="83"/>
        <end position="100"/>
    </location>
</feature>
<dbReference type="RefSeq" id="XP_016991955.2">
    <property type="nucleotide sequence ID" value="XM_017136466.2"/>
</dbReference>
<reference evidence="2" key="1">
    <citation type="submission" date="2025-08" db="UniProtKB">
        <authorList>
            <consortium name="RefSeq"/>
        </authorList>
    </citation>
    <scope>IDENTIFICATION</scope>
</reference>
<dbReference type="RefSeq" id="XP_016991955.1">
    <property type="nucleotide sequence ID" value="XM_017136466.1"/>
</dbReference>
<name>A0A6P4FN24_DRORH</name>
<feature type="region of interest" description="Disordered" evidence="1">
    <location>
        <begin position="79"/>
        <end position="100"/>
    </location>
</feature>
<evidence type="ECO:0000313" key="2">
    <source>
        <dbReference type="RefSeq" id="XP_016991955.1"/>
    </source>
</evidence>
<sequence>MDLDLSRADIIEQLIKRELYLPNVEKLPLGQLEEIHRGFVVPKPKREREPRDRTNLIPISNPIEMEQLTQRIKSVAVVGQKRPHPESPRNDCAKQIKMDL</sequence>